<dbReference type="EMBL" id="KI925458">
    <property type="protein sequence ID" value="ETW82134.1"/>
    <property type="molecule type" value="Genomic_DNA"/>
</dbReference>
<evidence type="ECO:0000313" key="1">
    <source>
        <dbReference type="EMBL" id="ETW82134.1"/>
    </source>
</evidence>
<protein>
    <submittedName>
        <fullName evidence="1">Uncharacterized protein</fullName>
    </submittedName>
</protein>
<reference evidence="1 2" key="1">
    <citation type="journal article" date="2012" name="New Phytol.">
        <title>Insight into trade-off between wood decay and parasitism from the genome of a fungal forest pathogen.</title>
        <authorList>
            <person name="Olson A."/>
            <person name="Aerts A."/>
            <person name="Asiegbu F."/>
            <person name="Belbahri L."/>
            <person name="Bouzid O."/>
            <person name="Broberg A."/>
            <person name="Canback B."/>
            <person name="Coutinho P.M."/>
            <person name="Cullen D."/>
            <person name="Dalman K."/>
            <person name="Deflorio G."/>
            <person name="van Diepen L.T."/>
            <person name="Dunand C."/>
            <person name="Duplessis S."/>
            <person name="Durling M."/>
            <person name="Gonthier P."/>
            <person name="Grimwood J."/>
            <person name="Fossdal C.G."/>
            <person name="Hansson D."/>
            <person name="Henrissat B."/>
            <person name="Hietala A."/>
            <person name="Himmelstrand K."/>
            <person name="Hoffmeister D."/>
            <person name="Hogberg N."/>
            <person name="James T.Y."/>
            <person name="Karlsson M."/>
            <person name="Kohler A."/>
            <person name="Kues U."/>
            <person name="Lee Y.H."/>
            <person name="Lin Y.C."/>
            <person name="Lind M."/>
            <person name="Lindquist E."/>
            <person name="Lombard V."/>
            <person name="Lucas S."/>
            <person name="Lunden K."/>
            <person name="Morin E."/>
            <person name="Murat C."/>
            <person name="Park J."/>
            <person name="Raffaello T."/>
            <person name="Rouze P."/>
            <person name="Salamov A."/>
            <person name="Schmutz J."/>
            <person name="Solheim H."/>
            <person name="Stahlberg J."/>
            <person name="Velez H."/>
            <person name="de Vries R.P."/>
            <person name="Wiebenga A."/>
            <person name="Woodward S."/>
            <person name="Yakovlev I."/>
            <person name="Garbelotto M."/>
            <person name="Martin F."/>
            <person name="Grigoriev I.V."/>
            <person name="Stenlid J."/>
        </authorList>
    </citation>
    <scope>NUCLEOTIDE SEQUENCE [LARGE SCALE GENOMIC DNA]</scope>
    <source>
        <strain evidence="1 2">TC 32-1</strain>
    </source>
</reference>
<dbReference type="RefSeq" id="XP_009546692.1">
    <property type="nucleotide sequence ID" value="XM_009548397.1"/>
</dbReference>
<accession>W4K8Q6</accession>
<gene>
    <name evidence="1" type="ORF">HETIRDRAFT_440177</name>
</gene>
<organism evidence="1 2">
    <name type="scientific">Heterobasidion irregulare (strain TC 32-1)</name>
    <dbReference type="NCBI Taxonomy" id="747525"/>
    <lineage>
        <taxon>Eukaryota</taxon>
        <taxon>Fungi</taxon>
        <taxon>Dikarya</taxon>
        <taxon>Basidiomycota</taxon>
        <taxon>Agaricomycotina</taxon>
        <taxon>Agaricomycetes</taxon>
        <taxon>Russulales</taxon>
        <taxon>Bondarzewiaceae</taxon>
        <taxon>Heterobasidion</taxon>
        <taxon>Heterobasidion annosum species complex</taxon>
    </lineage>
</organism>
<sequence>ARLPTPIHPTPHVRLLHLLQAERVRGLSQRPSFTLVRHAGPALLLWPEWRPVSDPVVLQLLILFVLPKRHPREC</sequence>
<dbReference type="AlphaFoldDB" id="W4K8Q6"/>
<evidence type="ECO:0000313" key="2">
    <source>
        <dbReference type="Proteomes" id="UP000030671"/>
    </source>
</evidence>
<feature type="non-terminal residue" evidence="1">
    <location>
        <position position="1"/>
    </location>
</feature>
<dbReference type="KEGG" id="hir:HETIRDRAFT_440177"/>
<keyword evidence="2" id="KW-1185">Reference proteome</keyword>
<dbReference type="Proteomes" id="UP000030671">
    <property type="component" value="Unassembled WGS sequence"/>
</dbReference>
<proteinExistence type="predicted"/>
<dbReference type="HOGENOM" id="CLU_2694489_0_0_1"/>
<dbReference type="InParanoid" id="W4K8Q6"/>
<dbReference type="GeneID" id="20675235"/>
<name>W4K8Q6_HETIT</name>